<evidence type="ECO:0000256" key="6">
    <source>
        <dbReference type="ARBA" id="ARBA00022679"/>
    </source>
</evidence>
<comment type="pathway">
    <text evidence="2">Amino-acid biosynthesis; L-cysteine biosynthesis; L-cysteine from L-serine: step 2/2.</text>
</comment>
<gene>
    <name evidence="11" type="ORF">QP433_01590</name>
</gene>
<evidence type="ECO:0000256" key="4">
    <source>
        <dbReference type="ARBA" id="ARBA00012681"/>
    </source>
</evidence>
<dbReference type="Gene3D" id="3.40.50.1100">
    <property type="match status" value="2"/>
</dbReference>
<dbReference type="EC" id="2.5.1.47" evidence="4"/>
<evidence type="ECO:0000259" key="10">
    <source>
        <dbReference type="Pfam" id="PF00291"/>
    </source>
</evidence>
<evidence type="ECO:0000256" key="9">
    <source>
        <dbReference type="ARBA" id="ARBA00047931"/>
    </source>
</evidence>
<proteinExistence type="inferred from homology"/>
<name>A0AAJ1Q2R5_9LACT</name>
<feature type="domain" description="Tryptophan synthase beta chain-like PALP" evidence="10">
    <location>
        <begin position="7"/>
        <end position="291"/>
    </location>
</feature>
<dbReference type="GO" id="GO:0004124">
    <property type="term" value="F:cysteine synthase activity"/>
    <property type="evidence" value="ECO:0007669"/>
    <property type="project" value="UniProtKB-EC"/>
</dbReference>
<evidence type="ECO:0000256" key="2">
    <source>
        <dbReference type="ARBA" id="ARBA00004962"/>
    </source>
</evidence>
<dbReference type="InterPro" id="IPR050214">
    <property type="entry name" value="Cys_Synth/Cystath_Beta-Synth"/>
</dbReference>
<sequence length="310" mass="32983">MRVDSVLDLIGNTPLLKLNHLFREDQAKVYLKLEMYNIAGSVKDRVALGMIEAAEASGELKPGQTILECTSGNTGVGLAMVGALKGYPVIIVMSEKASRERRQLISAYGGQVILSSSPGGIAEDVEHYRQVAKDKGYYFISQFWNPANPQAHYDSTGPEIVRDLGRVPNALIAGVGTGGTLTGTGAYLKAQDSACQVFALEPSEAAALLGHPSGDHQISGIGASILPGIIDQSLIDQELTVDTATAIDWVKRLAQEEGVFLGTSSAAAVAAVNQVIDRFEPDQSIVVIAPDSGERYLSMELLDINIQEAE</sequence>
<comment type="similarity">
    <text evidence="3">Belongs to the cysteine synthase/cystathionine beta-synthase family.</text>
</comment>
<organism evidence="11 12">
    <name type="scientific">Facklamia hominis</name>
    <dbReference type="NCBI Taxonomy" id="178214"/>
    <lineage>
        <taxon>Bacteria</taxon>
        <taxon>Bacillati</taxon>
        <taxon>Bacillota</taxon>
        <taxon>Bacilli</taxon>
        <taxon>Lactobacillales</taxon>
        <taxon>Aerococcaceae</taxon>
        <taxon>Facklamia</taxon>
    </lineage>
</organism>
<comment type="cofactor">
    <cofactor evidence="1">
        <name>pyridoxal 5'-phosphate</name>
        <dbReference type="ChEBI" id="CHEBI:597326"/>
    </cofactor>
</comment>
<evidence type="ECO:0000256" key="7">
    <source>
        <dbReference type="ARBA" id="ARBA00022898"/>
    </source>
</evidence>
<dbReference type="RefSeq" id="WP_016648462.1">
    <property type="nucleotide sequence ID" value="NZ_JASOOE010000002.1"/>
</dbReference>
<dbReference type="InterPro" id="IPR001926">
    <property type="entry name" value="TrpB-like_PALP"/>
</dbReference>
<evidence type="ECO:0000313" key="12">
    <source>
        <dbReference type="Proteomes" id="UP001229251"/>
    </source>
</evidence>
<dbReference type="EMBL" id="JASOOE010000002">
    <property type="protein sequence ID" value="MDK7186668.1"/>
    <property type="molecule type" value="Genomic_DNA"/>
</dbReference>
<keyword evidence="8" id="KW-0198">Cysteine biosynthesis</keyword>
<dbReference type="Pfam" id="PF00291">
    <property type="entry name" value="PALP"/>
    <property type="match status" value="1"/>
</dbReference>
<evidence type="ECO:0000256" key="1">
    <source>
        <dbReference type="ARBA" id="ARBA00001933"/>
    </source>
</evidence>
<reference evidence="11" key="1">
    <citation type="submission" date="2023-05" db="EMBL/GenBank/DDBJ databases">
        <title>Cataloging the Phylogenetic Diversity of Human Bladder Bacteria.</title>
        <authorList>
            <person name="Du J."/>
        </authorList>
    </citation>
    <scope>NUCLEOTIDE SEQUENCE</scope>
    <source>
        <strain evidence="11">UMB1231</strain>
    </source>
</reference>
<dbReference type="FunFam" id="3.40.50.1100:FF:000006">
    <property type="entry name" value="Cysteine synthase"/>
    <property type="match status" value="1"/>
</dbReference>
<dbReference type="AlphaFoldDB" id="A0AAJ1Q2R5"/>
<evidence type="ECO:0000256" key="3">
    <source>
        <dbReference type="ARBA" id="ARBA00007103"/>
    </source>
</evidence>
<dbReference type="SUPFAM" id="SSF53686">
    <property type="entry name" value="Tryptophan synthase beta subunit-like PLP-dependent enzymes"/>
    <property type="match status" value="1"/>
</dbReference>
<accession>A0AAJ1Q2R5</accession>
<evidence type="ECO:0000256" key="5">
    <source>
        <dbReference type="ARBA" id="ARBA00022605"/>
    </source>
</evidence>
<keyword evidence="7" id="KW-0663">Pyridoxal phosphate</keyword>
<dbReference type="InterPro" id="IPR036052">
    <property type="entry name" value="TrpB-like_PALP_sf"/>
</dbReference>
<evidence type="ECO:0000313" key="11">
    <source>
        <dbReference type="EMBL" id="MDK7186668.1"/>
    </source>
</evidence>
<dbReference type="PANTHER" id="PTHR10314">
    <property type="entry name" value="CYSTATHIONINE BETA-SYNTHASE"/>
    <property type="match status" value="1"/>
</dbReference>
<evidence type="ECO:0000256" key="8">
    <source>
        <dbReference type="ARBA" id="ARBA00023192"/>
    </source>
</evidence>
<dbReference type="CDD" id="cd01561">
    <property type="entry name" value="CBS_like"/>
    <property type="match status" value="1"/>
</dbReference>
<dbReference type="Proteomes" id="UP001229251">
    <property type="component" value="Unassembled WGS sequence"/>
</dbReference>
<keyword evidence="6 11" id="KW-0808">Transferase</keyword>
<comment type="catalytic activity">
    <reaction evidence="9">
        <text>O-acetyl-L-serine + hydrogen sulfide = L-cysteine + acetate</text>
        <dbReference type="Rhea" id="RHEA:14829"/>
        <dbReference type="ChEBI" id="CHEBI:29919"/>
        <dbReference type="ChEBI" id="CHEBI:30089"/>
        <dbReference type="ChEBI" id="CHEBI:35235"/>
        <dbReference type="ChEBI" id="CHEBI:58340"/>
        <dbReference type="EC" id="2.5.1.47"/>
    </reaction>
</comment>
<protein>
    <recommendedName>
        <fullName evidence="4">cysteine synthase</fullName>
        <ecNumber evidence="4">2.5.1.47</ecNumber>
    </recommendedName>
</protein>
<keyword evidence="5" id="KW-0028">Amino-acid biosynthesis</keyword>
<comment type="caution">
    <text evidence="11">The sequence shown here is derived from an EMBL/GenBank/DDBJ whole genome shotgun (WGS) entry which is preliminary data.</text>
</comment>